<dbReference type="AlphaFoldDB" id="A0A8J3TIS5"/>
<comment type="caution">
    <text evidence="2">The sequence shown here is derived from an EMBL/GenBank/DDBJ whole genome shotgun (WGS) entry which is preliminary data.</text>
</comment>
<dbReference type="RefSeq" id="WP_168118111.1">
    <property type="nucleotide sequence ID" value="NZ_BOON01000051.1"/>
</dbReference>
<evidence type="ECO:0000313" key="3">
    <source>
        <dbReference type="Proteomes" id="UP000599074"/>
    </source>
</evidence>
<dbReference type="EMBL" id="BOON01000051">
    <property type="protein sequence ID" value="GII25409.1"/>
    <property type="molecule type" value="Genomic_DNA"/>
</dbReference>
<keyword evidence="1" id="KW-0812">Transmembrane</keyword>
<organism evidence="2 3">
    <name type="scientific">Planosporangium mesophilum</name>
    <dbReference type="NCBI Taxonomy" id="689768"/>
    <lineage>
        <taxon>Bacteria</taxon>
        <taxon>Bacillati</taxon>
        <taxon>Actinomycetota</taxon>
        <taxon>Actinomycetes</taxon>
        <taxon>Micromonosporales</taxon>
        <taxon>Micromonosporaceae</taxon>
        <taxon>Planosporangium</taxon>
    </lineage>
</organism>
<feature type="transmembrane region" description="Helical" evidence="1">
    <location>
        <begin position="50"/>
        <end position="78"/>
    </location>
</feature>
<keyword evidence="3" id="KW-1185">Reference proteome</keyword>
<dbReference type="Proteomes" id="UP000599074">
    <property type="component" value="Unassembled WGS sequence"/>
</dbReference>
<protein>
    <submittedName>
        <fullName evidence="2">Uncharacterized protein</fullName>
    </submittedName>
</protein>
<proteinExistence type="predicted"/>
<evidence type="ECO:0000256" key="1">
    <source>
        <dbReference type="SAM" id="Phobius"/>
    </source>
</evidence>
<keyword evidence="1" id="KW-0472">Membrane</keyword>
<feature type="transmembrane region" description="Helical" evidence="1">
    <location>
        <begin position="181"/>
        <end position="206"/>
    </location>
</feature>
<reference evidence="2" key="1">
    <citation type="submission" date="2021-01" db="EMBL/GenBank/DDBJ databases">
        <title>Whole genome shotgun sequence of Planosporangium mesophilum NBRC 109066.</title>
        <authorList>
            <person name="Komaki H."/>
            <person name="Tamura T."/>
        </authorList>
    </citation>
    <scope>NUCLEOTIDE SEQUENCE</scope>
    <source>
        <strain evidence="2">NBRC 109066</strain>
    </source>
</reference>
<feature type="transmembrane region" description="Helical" evidence="1">
    <location>
        <begin position="12"/>
        <end position="30"/>
    </location>
</feature>
<gene>
    <name evidence="2" type="ORF">Pme01_50060</name>
</gene>
<keyword evidence="1" id="KW-1133">Transmembrane helix</keyword>
<evidence type="ECO:0000313" key="2">
    <source>
        <dbReference type="EMBL" id="GII25409.1"/>
    </source>
</evidence>
<name>A0A8J3TIS5_9ACTN</name>
<sequence>MLMGLLPALRDLRAPLVAGYIVVVAAYLAFHDHVPSSGKATGALRSLYELAQWTGNSGVLVGATFLAFLAGSVIQFGAEAFGRIRNTKRGGPKYDLQDASLISTYVDQRVADDPRLLDEARHEISTDVSAPDEVKTAMVAAISRELPRIARRMRGSENELYDEYDRLIGEAQFREITLIPLALLIGALSVTWSLFLLPAVVVLPLLKRQAVYQREAGHEVVVDALLVGKVAAPYLERLERRADARNTVNARPVNPSGT</sequence>
<accession>A0A8J3TIS5</accession>